<dbReference type="InterPro" id="IPR000835">
    <property type="entry name" value="HTH_MarR-typ"/>
</dbReference>
<protein>
    <recommendedName>
        <fullName evidence="4">HTH marR-type domain-containing protein</fullName>
    </recommendedName>
</protein>
<dbReference type="InterPro" id="IPR036388">
    <property type="entry name" value="WH-like_DNA-bd_sf"/>
</dbReference>
<evidence type="ECO:0000313" key="5">
    <source>
        <dbReference type="EMBL" id="GAG20762.1"/>
    </source>
</evidence>
<keyword evidence="1" id="KW-0805">Transcription regulation</keyword>
<dbReference type="AlphaFoldDB" id="X0WC18"/>
<evidence type="ECO:0000259" key="4">
    <source>
        <dbReference type="PROSITE" id="PS50995"/>
    </source>
</evidence>
<dbReference type="InterPro" id="IPR036390">
    <property type="entry name" value="WH_DNA-bd_sf"/>
</dbReference>
<proteinExistence type="predicted"/>
<reference evidence="5" key="1">
    <citation type="journal article" date="2014" name="Front. Microbiol.">
        <title>High frequency of phylogenetically diverse reductive dehalogenase-homologous genes in deep subseafloor sedimentary metagenomes.</title>
        <authorList>
            <person name="Kawai M."/>
            <person name="Futagami T."/>
            <person name="Toyoda A."/>
            <person name="Takaki Y."/>
            <person name="Nishi S."/>
            <person name="Hori S."/>
            <person name="Arai W."/>
            <person name="Tsubouchi T."/>
            <person name="Morono Y."/>
            <person name="Uchiyama I."/>
            <person name="Ito T."/>
            <person name="Fujiyama A."/>
            <person name="Inagaki F."/>
            <person name="Takami H."/>
        </authorList>
    </citation>
    <scope>NUCLEOTIDE SEQUENCE</scope>
    <source>
        <strain evidence="5">Expedition CK06-06</strain>
    </source>
</reference>
<dbReference type="SUPFAM" id="SSF46785">
    <property type="entry name" value="Winged helix' DNA-binding domain"/>
    <property type="match status" value="1"/>
</dbReference>
<dbReference type="EMBL" id="BARS01036949">
    <property type="protein sequence ID" value="GAG20762.1"/>
    <property type="molecule type" value="Genomic_DNA"/>
</dbReference>
<evidence type="ECO:0000256" key="1">
    <source>
        <dbReference type="ARBA" id="ARBA00023015"/>
    </source>
</evidence>
<sequence>MSPDDEHYIGYTMTDVARLLRTVFERRVRPLGLTRAQWVTIARLHRRPGLSQSEVADLLEIEKATAGRLIDRMESKGWIERRADPLDRRINRLHLTDE</sequence>
<organism evidence="5">
    <name type="scientific">marine sediment metagenome</name>
    <dbReference type="NCBI Taxonomy" id="412755"/>
    <lineage>
        <taxon>unclassified sequences</taxon>
        <taxon>metagenomes</taxon>
        <taxon>ecological metagenomes</taxon>
    </lineage>
</organism>
<name>X0WC18_9ZZZZ</name>
<evidence type="ECO:0000256" key="3">
    <source>
        <dbReference type="ARBA" id="ARBA00023163"/>
    </source>
</evidence>
<feature type="non-terminal residue" evidence="5">
    <location>
        <position position="98"/>
    </location>
</feature>
<keyword evidence="2" id="KW-0238">DNA-binding</keyword>
<dbReference type="PANTHER" id="PTHR42756">
    <property type="entry name" value="TRANSCRIPTIONAL REGULATOR, MARR"/>
    <property type="match status" value="1"/>
</dbReference>
<evidence type="ECO:0000256" key="2">
    <source>
        <dbReference type="ARBA" id="ARBA00023125"/>
    </source>
</evidence>
<comment type="caution">
    <text evidence="5">The sequence shown here is derived from an EMBL/GenBank/DDBJ whole genome shotgun (WGS) entry which is preliminary data.</text>
</comment>
<feature type="domain" description="HTH marR-type" evidence="4">
    <location>
        <begin position="6"/>
        <end position="98"/>
    </location>
</feature>
<dbReference type="PRINTS" id="PR00598">
    <property type="entry name" value="HTHMARR"/>
</dbReference>
<dbReference type="GO" id="GO:0003700">
    <property type="term" value="F:DNA-binding transcription factor activity"/>
    <property type="evidence" value="ECO:0007669"/>
    <property type="project" value="InterPro"/>
</dbReference>
<dbReference type="Pfam" id="PF12802">
    <property type="entry name" value="MarR_2"/>
    <property type="match status" value="1"/>
</dbReference>
<dbReference type="PANTHER" id="PTHR42756:SF1">
    <property type="entry name" value="TRANSCRIPTIONAL REPRESSOR OF EMRAB OPERON"/>
    <property type="match status" value="1"/>
</dbReference>
<keyword evidence="3" id="KW-0804">Transcription</keyword>
<dbReference type="SMART" id="SM00347">
    <property type="entry name" value="HTH_MARR"/>
    <property type="match status" value="1"/>
</dbReference>
<gene>
    <name evidence="5" type="ORF">S01H1_56720</name>
</gene>
<dbReference type="Gene3D" id="1.10.10.10">
    <property type="entry name" value="Winged helix-like DNA-binding domain superfamily/Winged helix DNA-binding domain"/>
    <property type="match status" value="1"/>
</dbReference>
<accession>X0WC18</accession>
<dbReference type="PROSITE" id="PS50995">
    <property type="entry name" value="HTH_MARR_2"/>
    <property type="match status" value="1"/>
</dbReference>
<dbReference type="GO" id="GO:0003677">
    <property type="term" value="F:DNA binding"/>
    <property type="evidence" value="ECO:0007669"/>
    <property type="project" value="UniProtKB-KW"/>
</dbReference>